<dbReference type="SUPFAM" id="SSF51735">
    <property type="entry name" value="NAD(P)-binding Rossmann-fold domains"/>
    <property type="match status" value="1"/>
</dbReference>
<keyword evidence="5" id="KW-1185">Reference proteome</keyword>
<accession>A0A9N9YKP5</accession>
<keyword evidence="3" id="KW-0560">Oxidoreductase</keyword>
<dbReference type="Proteomes" id="UP000696573">
    <property type="component" value="Unassembled WGS sequence"/>
</dbReference>
<evidence type="ECO:0000256" key="2">
    <source>
        <dbReference type="ARBA" id="ARBA00022857"/>
    </source>
</evidence>
<dbReference type="EMBL" id="CABFNQ020000676">
    <property type="protein sequence ID" value="CAH0022209.1"/>
    <property type="molecule type" value="Genomic_DNA"/>
</dbReference>
<protein>
    <submittedName>
        <fullName evidence="4">Uncharacterized protein</fullName>
    </submittedName>
</protein>
<dbReference type="AlphaFoldDB" id="A0A9N9YKP5"/>
<dbReference type="Pfam" id="PF00106">
    <property type="entry name" value="adh_short"/>
    <property type="match status" value="1"/>
</dbReference>
<dbReference type="InterPro" id="IPR036291">
    <property type="entry name" value="NAD(P)-bd_dom_sf"/>
</dbReference>
<comment type="similarity">
    <text evidence="1">Belongs to the short-chain dehydrogenases/reductases (SDR) family.</text>
</comment>
<dbReference type="GO" id="GO:0016491">
    <property type="term" value="F:oxidoreductase activity"/>
    <property type="evidence" value="ECO:0007669"/>
    <property type="project" value="UniProtKB-KW"/>
</dbReference>
<keyword evidence="2" id="KW-0521">NADP</keyword>
<dbReference type="PANTHER" id="PTHR43618:SF8">
    <property type="entry name" value="7ALPHA-HYDROXYSTEROID DEHYDROGENASE"/>
    <property type="match status" value="1"/>
</dbReference>
<gene>
    <name evidence="4" type="ORF">CRHIZ90672A_00004013</name>
</gene>
<evidence type="ECO:0000313" key="5">
    <source>
        <dbReference type="Proteomes" id="UP000696573"/>
    </source>
</evidence>
<sequence length="310" mass="34023">MASSIESLSPGFSFTKTVHRAAYPEISPLRPELSQAGKTVLITGGHTGIGLAIARAFSQASAERVIIVARRQSVVESAVSRLGLEFQETTVIGRVCDVSNLDAVDNLWQSLATEDIHVDVVVLNAAKLSAQPILNVGRDAVWGEYLLNTRVNLDFTERLYKQLNSKGRQKVLINLSSMAIHDTRLTGNQPSYGASKSAGTMLLQRIAKDVSPEDLQIISYHPGGVYTELAEAAGISRDEHQWDDEDLPGQFAVWAASDEAKFLHGRFVWAKWDVTELRKGPLRERIDNDTEFLRVGVIGLESWKDGNVAA</sequence>
<reference evidence="4" key="1">
    <citation type="submission" date="2021-10" db="EMBL/GenBank/DDBJ databases">
        <authorList>
            <person name="Piombo E."/>
        </authorList>
    </citation>
    <scope>NUCLEOTIDE SEQUENCE</scope>
</reference>
<dbReference type="InterPro" id="IPR002347">
    <property type="entry name" value="SDR_fam"/>
</dbReference>
<evidence type="ECO:0000256" key="3">
    <source>
        <dbReference type="ARBA" id="ARBA00023002"/>
    </source>
</evidence>
<evidence type="ECO:0000313" key="4">
    <source>
        <dbReference type="EMBL" id="CAH0022209.1"/>
    </source>
</evidence>
<evidence type="ECO:0000256" key="1">
    <source>
        <dbReference type="ARBA" id="ARBA00006484"/>
    </source>
</evidence>
<dbReference type="InterPro" id="IPR052178">
    <property type="entry name" value="Sec_Metab_Biosynth_SDR"/>
</dbReference>
<dbReference type="CDD" id="cd05233">
    <property type="entry name" value="SDR_c"/>
    <property type="match status" value="1"/>
</dbReference>
<organism evidence="4 5">
    <name type="scientific">Clonostachys rhizophaga</name>
    <dbReference type="NCBI Taxonomy" id="160324"/>
    <lineage>
        <taxon>Eukaryota</taxon>
        <taxon>Fungi</taxon>
        <taxon>Dikarya</taxon>
        <taxon>Ascomycota</taxon>
        <taxon>Pezizomycotina</taxon>
        <taxon>Sordariomycetes</taxon>
        <taxon>Hypocreomycetidae</taxon>
        <taxon>Hypocreales</taxon>
        <taxon>Bionectriaceae</taxon>
        <taxon>Clonostachys</taxon>
    </lineage>
</organism>
<dbReference type="PANTHER" id="PTHR43618">
    <property type="entry name" value="7-ALPHA-HYDROXYSTEROID DEHYDROGENASE"/>
    <property type="match status" value="1"/>
</dbReference>
<proteinExistence type="inferred from homology"/>
<dbReference type="OrthoDB" id="1933717at2759"/>
<comment type="caution">
    <text evidence="4">The sequence shown here is derived from an EMBL/GenBank/DDBJ whole genome shotgun (WGS) entry which is preliminary data.</text>
</comment>
<dbReference type="PRINTS" id="PR00081">
    <property type="entry name" value="GDHRDH"/>
</dbReference>
<name>A0A9N9YKP5_9HYPO</name>
<dbReference type="Gene3D" id="3.40.50.720">
    <property type="entry name" value="NAD(P)-binding Rossmann-like Domain"/>
    <property type="match status" value="1"/>
</dbReference>